<dbReference type="GO" id="GO:0030245">
    <property type="term" value="P:cellulose catabolic process"/>
    <property type="evidence" value="ECO:0007669"/>
    <property type="project" value="InterPro"/>
</dbReference>
<feature type="signal peptide" evidence="1">
    <location>
        <begin position="1"/>
        <end position="23"/>
    </location>
</feature>
<dbReference type="GO" id="GO:0004553">
    <property type="term" value="F:hydrolase activity, hydrolyzing O-glycosyl compounds"/>
    <property type="evidence" value="ECO:0007669"/>
    <property type="project" value="InterPro"/>
</dbReference>
<dbReference type="Pfam" id="PF01341">
    <property type="entry name" value="Glyco_hydro_6"/>
    <property type="match status" value="1"/>
</dbReference>
<accession>A0A0A7CL79</accession>
<evidence type="ECO:0000313" key="2">
    <source>
        <dbReference type="EMBL" id="AIG55377.1"/>
    </source>
</evidence>
<dbReference type="SUPFAM" id="SSF51989">
    <property type="entry name" value="Glycosyl hydrolases family 6, cellulases"/>
    <property type="match status" value="1"/>
</dbReference>
<dbReference type="PANTHER" id="PTHR34876">
    <property type="match status" value="1"/>
</dbReference>
<dbReference type="EMBL" id="KM037916">
    <property type="protein sequence ID" value="AIG55377.1"/>
    <property type="molecule type" value="Genomic_DNA"/>
</dbReference>
<dbReference type="InterPro" id="IPR016288">
    <property type="entry name" value="Beta_cellobiohydrolase"/>
</dbReference>
<name>A0A0A7CL79_9STRA</name>
<reference evidence="2" key="1">
    <citation type="journal article" date="2014" name="Genome Biol. Evol.">
        <title>The secreted proteins of Achlya hypogyna and Thraustotheca clavata identify the ancestral oomycete secretome and reveal gene acquisitions by horizontal gene transfer.</title>
        <authorList>
            <person name="Misner I."/>
            <person name="Blouin N."/>
            <person name="Leonard G."/>
            <person name="Richards T.A."/>
            <person name="Lane C.E."/>
        </authorList>
    </citation>
    <scope>NUCLEOTIDE SEQUENCE</scope>
    <source>
        <strain evidence="2">ATCC 34112</strain>
    </source>
</reference>
<evidence type="ECO:0000256" key="1">
    <source>
        <dbReference type="SAM" id="SignalP"/>
    </source>
</evidence>
<sequence>MVRFLSWLTTAAIGLSSFVRGQSDYPLCGVTPYSYTQAANTYNLYKEALKRLSNVTVASWYTDNDANSYTSIQKLLNQCGADTLPVIVVYGLPNKDCSAGESNSGSNKNADAYEKWIQQLADLIDTDKVIYITDHTLYKLYKHCFILKTLTLPMTTYGCQVTVSNLSPLPVRDVQLLLQIPQGAIPVNYDGFYTRSTTFDLGGNETETVVFCFYFPSPGKYCHFGAHVAIQNYTVRWAQGSQFDVVERIHTIDSTSWNDVSARGSLNDVLAFLNKHPKLETLDLTRIRWRLKARDSYDAIIAFLRNNFVYNLNVFQYAFYHKDTTGIRDVLQHSPNFLNQVGPGINGIAGAITIFDSVPELAIQSCLELAEFTPYIIRRVHPSNTKPSVNRELQTYYQSLCAKFALLPSLHSLDYLVLVYFLVVFNRIDTALDCFPRINKQLVPSLQYDYMAGYLSFYGSDSSFTLARTVAQTYRDYSDPTWRERFQALGNQLKTLDALMSRGPQALAAGNVEDMMLSMTVNRDSIVLEQKGHRVSSGTLRFYPVDVEVMFSTNPFAMKKVKSMPLVQPRVSLPVDKLSTLTTIPIPSELQSLQMLVAFTPDKYPELEQMQPHFCDSMDVDFRIEEGICQVFSSKKPLARAYVKVFAQTKTNESYEMYKDGYTDVCGCFEYMGINDTKLLLQVSLLSILILDKEHGALVRQVSPPSSKITQ</sequence>
<protein>
    <submittedName>
        <fullName evidence="2">Secreted protein</fullName>
    </submittedName>
</protein>
<dbReference type="AlphaFoldDB" id="A0A0A7CL79"/>
<feature type="chain" id="PRO_5002036876" evidence="1">
    <location>
        <begin position="24"/>
        <end position="711"/>
    </location>
</feature>
<keyword evidence="1" id="KW-0732">Signal</keyword>
<proteinExistence type="predicted"/>
<dbReference type="Gene3D" id="3.20.20.40">
    <property type="entry name" value="1, 4-beta cellobiohydrolase"/>
    <property type="match status" value="1"/>
</dbReference>
<dbReference type="InterPro" id="IPR036434">
    <property type="entry name" value="Beta_cellobiohydrolase_sf"/>
</dbReference>
<dbReference type="PANTHER" id="PTHR34876:SF4">
    <property type="entry name" value="1,4-BETA-D-GLUCAN CELLOBIOHYDROLASE C-RELATED"/>
    <property type="match status" value="1"/>
</dbReference>
<organism evidence="2">
    <name type="scientific">Thraustotheca clavata</name>
    <dbReference type="NCBI Taxonomy" id="74557"/>
    <lineage>
        <taxon>Eukaryota</taxon>
        <taxon>Sar</taxon>
        <taxon>Stramenopiles</taxon>
        <taxon>Oomycota</taxon>
        <taxon>Saprolegniomycetes</taxon>
        <taxon>Saprolegniales</taxon>
        <taxon>Achlyaceae</taxon>
        <taxon>Thraustotheca</taxon>
    </lineage>
</organism>